<evidence type="ECO:0000313" key="1">
    <source>
        <dbReference type="EMBL" id="BBY79028.1"/>
    </source>
</evidence>
<proteinExistence type="predicted"/>
<dbReference type="AlphaFoldDB" id="A0A7I7UC45"/>
<reference evidence="1 2" key="1">
    <citation type="journal article" date="2019" name="Emerg. Microbes Infect.">
        <title>Comprehensive subspecies identification of 175 nontuberculous mycobacteria species based on 7547 genomic profiles.</title>
        <authorList>
            <person name="Matsumoto Y."/>
            <person name="Kinjo T."/>
            <person name="Motooka D."/>
            <person name="Nabeya D."/>
            <person name="Jung N."/>
            <person name="Uechi K."/>
            <person name="Horii T."/>
            <person name="Iida T."/>
            <person name="Fujita J."/>
            <person name="Nakamura S."/>
        </authorList>
    </citation>
    <scope>NUCLEOTIDE SEQUENCE [LARGE SCALE GENOMIC DNA]</scope>
    <source>
        <strain evidence="1 2">JCM 6370</strain>
    </source>
</reference>
<dbReference type="Proteomes" id="UP000467252">
    <property type="component" value="Chromosome"/>
</dbReference>
<keyword evidence="2" id="KW-1185">Reference proteome</keyword>
<dbReference type="EMBL" id="AP022599">
    <property type="protein sequence ID" value="BBY79028.1"/>
    <property type="molecule type" value="Genomic_DNA"/>
</dbReference>
<protein>
    <submittedName>
        <fullName evidence="1">Uncharacterized protein</fullName>
    </submittedName>
</protein>
<gene>
    <name evidence="1" type="ORF">MPUL_01860</name>
</gene>
<organism evidence="1 2">
    <name type="scientific">Mycolicibacterium pulveris</name>
    <name type="common">Mycobacterium pulveris</name>
    <dbReference type="NCBI Taxonomy" id="36813"/>
    <lineage>
        <taxon>Bacteria</taxon>
        <taxon>Bacillati</taxon>
        <taxon>Actinomycetota</taxon>
        <taxon>Actinomycetes</taxon>
        <taxon>Mycobacteriales</taxon>
        <taxon>Mycobacteriaceae</taxon>
        <taxon>Mycolicibacterium</taxon>
    </lineage>
</organism>
<accession>A0A7I7UC45</accession>
<evidence type="ECO:0000313" key="2">
    <source>
        <dbReference type="Proteomes" id="UP000467252"/>
    </source>
</evidence>
<sequence length="70" mass="7750">MRRDAGLRRGADRDPLREPVFDMVERVPERAAVLLAMPASLVAIVPDTTSATLVTKGYLFSTEQAYRAET</sequence>
<name>A0A7I7UC45_MYCPV</name>